<dbReference type="Pfam" id="PF16757">
    <property type="entry name" value="Fucosidase_C"/>
    <property type="match status" value="1"/>
</dbReference>
<comment type="caution">
    <text evidence="11">The sequence shown here is derived from an EMBL/GenBank/DDBJ whole genome shotgun (WGS) entry which is preliminary data.</text>
</comment>
<evidence type="ECO:0000256" key="7">
    <source>
        <dbReference type="ARBA" id="ARBA00023295"/>
    </source>
</evidence>
<dbReference type="EC" id="3.2.1.51" evidence="3"/>
<evidence type="ECO:0000256" key="2">
    <source>
        <dbReference type="ARBA" id="ARBA00007951"/>
    </source>
</evidence>
<keyword evidence="12" id="KW-1185">Reference proteome</keyword>
<dbReference type="GO" id="GO:0005764">
    <property type="term" value="C:lysosome"/>
    <property type="evidence" value="ECO:0007669"/>
    <property type="project" value="TreeGrafter"/>
</dbReference>
<evidence type="ECO:0000259" key="9">
    <source>
        <dbReference type="Pfam" id="PF01120"/>
    </source>
</evidence>
<dbReference type="Gene3D" id="3.20.20.80">
    <property type="entry name" value="Glycosidases"/>
    <property type="match status" value="1"/>
</dbReference>
<feature type="domain" description="Alpha-L-fucosidase C-terminal" evidence="10">
    <location>
        <begin position="365"/>
        <end position="454"/>
    </location>
</feature>
<keyword evidence="5 8" id="KW-0378">Hydrolase</keyword>
<dbReference type="EMBL" id="CAXITT010000055">
    <property type="protein sequence ID" value="CAL1529778.1"/>
    <property type="molecule type" value="Genomic_DNA"/>
</dbReference>
<dbReference type="PIRSF" id="PIRSF001092">
    <property type="entry name" value="Alpha-L-fucosidase"/>
    <property type="match status" value="1"/>
</dbReference>
<evidence type="ECO:0000256" key="6">
    <source>
        <dbReference type="ARBA" id="ARBA00023180"/>
    </source>
</evidence>
<evidence type="ECO:0000256" key="4">
    <source>
        <dbReference type="ARBA" id="ARBA00022729"/>
    </source>
</evidence>
<dbReference type="SUPFAM" id="SSF51445">
    <property type="entry name" value="(Trans)glycosidases"/>
    <property type="match status" value="1"/>
</dbReference>
<comment type="similarity">
    <text evidence="2 8">Belongs to the glycosyl hydrolase 29 family.</text>
</comment>
<comment type="function">
    <text evidence="1">Alpha-L-fucosidase is responsible for hydrolyzing the alpha-1,6-linked fucose joined to the reducing-end N-acetylglucosamine of the carbohydrate moieties of glycoproteins.</text>
</comment>
<organism evidence="11 12">
    <name type="scientific">Lymnaea stagnalis</name>
    <name type="common">Great pond snail</name>
    <name type="synonym">Helix stagnalis</name>
    <dbReference type="NCBI Taxonomy" id="6523"/>
    <lineage>
        <taxon>Eukaryota</taxon>
        <taxon>Metazoa</taxon>
        <taxon>Spiralia</taxon>
        <taxon>Lophotrochozoa</taxon>
        <taxon>Mollusca</taxon>
        <taxon>Gastropoda</taxon>
        <taxon>Heterobranchia</taxon>
        <taxon>Euthyneura</taxon>
        <taxon>Panpulmonata</taxon>
        <taxon>Hygrophila</taxon>
        <taxon>Lymnaeoidea</taxon>
        <taxon>Lymnaeidae</taxon>
        <taxon>Lymnaea</taxon>
    </lineage>
</organism>
<dbReference type="InterPro" id="IPR057739">
    <property type="entry name" value="Glyco_hydro_29_N"/>
</dbReference>
<dbReference type="FunFam" id="3.20.20.80:FF:000027">
    <property type="entry name" value="Alpha-L-fucosidase"/>
    <property type="match status" value="1"/>
</dbReference>
<dbReference type="PANTHER" id="PTHR10030:SF37">
    <property type="entry name" value="ALPHA-L-FUCOSIDASE-RELATED"/>
    <property type="match status" value="1"/>
</dbReference>
<dbReference type="PANTHER" id="PTHR10030">
    <property type="entry name" value="ALPHA-L-FUCOSIDASE"/>
    <property type="match status" value="1"/>
</dbReference>
<protein>
    <recommendedName>
        <fullName evidence="3">alpha-L-fucosidase</fullName>
        <ecNumber evidence="3">3.2.1.51</ecNumber>
    </recommendedName>
</protein>
<dbReference type="GO" id="GO:0016139">
    <property type="term" value="P:glycoside catabolic process"/>
    <property type="evidence" value="ECO:0007669"/>
    <property type="project" value="TreeGrafter"/>
</dbReference>
<evidence type="ECO:0000256" key="3">
    <source>
        <dbReference type="ARBA" id="ARBA00012662"/>
    </source>
</evidence>
<keyword evidence="4 8" id="KW-0732">Signal</keyword>
<dbReference type="GO" id="GO:0006004">
    <property type="term" value="P:fucose metabolic process"/>
    <property type="evidence" value="ECO:0007669"/>
    <property type="project" value="InterPro"/>
</dbReference>
<feature type="domain" description="Glycoside hydrolase family 29 N-terminal" evidence="9">
    <location>
        <begin position="19"/>
        <end position="354"/>
    </location>
</feature>
<accession>A0AAV2H9F8</accession>
<dbReference type="InterPro" id="IPR013780">
    <property type="entry name" value="Glyco_hydro_b"/>
</dbReference>
<dbReference type="Gene3D" id="2.60.40.1180">
    <property type="entry name" value="Golgi alpha-mannosidase II"/>
    <property type="match status" value="1"/>
</dbReference>
<dbReference type="InterPro" id="IPR016286">
    <property type="entry name" value="FUC_metazoa-typ"/>
</dbReference>
<dbReference type="Proteomes" id="UP001497497">
    <property type="component" value="Unassembled WGS sequence"/>
</dbReference>
<feature type="signal peptide" evidence="8">
    <location>
        <begin position="1"/>
        <end position="22"/>
    </location>
</feature>
<dbReference type="InterPro" id="IPR017853">
    <property type="entry name" value="GH"/>
</dbReference>
<dbReference type="InterPro" id="IPR000933">
    <property type="entry name" value="Glyco_hydro_29"/>
</dbReference>
<reference evidence="11 12" key="1">
    <citation type="submission" date="2024-04" db="EMBL/GenBank/DDBJ databases">
        <authorList>
            <consortium name="Genoscope - CEA"/>
            <person name="William W."/>
        </authorList>
    </citation>
    <scope>NUCLEOTIDE SEQUENCE [LARGE SCALE GENOMIC DNA]</scope>
</reference>
<dbReference type="AlphaFoldDB" id="A0AAV2H9F8"/>
<dbReference type="GO" id="GO:0004560">
    <property type="term" value="F:alpha-L-fucosidase activity"/>
    <property type="evidence" value="ECO:0007669"/>
    <property type="project" value="UniProtKB-EC"/>
</dbReference>
<proteinExistence type="inferred from homology"/>
<evidence type="ECO:0000313" key="12">
    <source>
        <dbReference type="Proteomes" id="UP001497497"/>
    </source>
</evidence>
<evidence type="ECO:0000313" key="11">
    <source>
        <dbReference type="EMBL" id="CAL1529778.1"/>
    </source>
</evidence>
<evidence type="ECO:0000259" key="10">
    <source>
        <dbReference type="Pfam" id="PF16757"/>
    </source>
</evidence>
<evidence type="ECO:0000256" key="5">
    <source>
        <dbReference type="ARBA" id="ARBA00022801"/>
    </source>
</evidence>
<keyword evidence="7 8" id="KW-0326">Glycosidase</keyword>
<dbReference type="InterPro" id="IPR031919">
    <property type="entry name" value="Fucosidase_C"/>
</dbReference>
<evidence type="ECO:0000256" key="8">
    <source>
        <dbReference type="PIRNR" id="PIRNR001092"/>
    </source>
</evidence>
<feature type="chain" id="PRO_5043115370" description="alpha-L-fucosidase" evidence="8">
    <location>
        <begin position="23"/>
        <end position="458"/>
    </location>
</feature>
<dbReference type="Pfam" id="PF01120">
    <property type="entry name" value="Alpha_L_fucos"/>
    <property type="match status" value="1"/>
</dbReference>
<dbReference type="PRINTS" id="PR00741">
    <property type="entry name" value="GLHYDRLASE29"/>
</dbReference>
<dbReference type="SMART" id="SM00812">
    <property type="entry name" value="Alpha_L_fucos"/>
    <property type="match status" value="1"/>
</dbReference>
<sequence>MATCRIIVFCCIFSMLICSAASYEPTWESLDSRPIPSWYDDSKLGIFIHWGVFSVPSYSSEWFWWNWQGEPTPAILDFMATNYKPDFTYADFAEDFTAEFFDASEWIDMFQSSGAKYIVFVSKHHEGFTNWPSKYSFNWNSAAVGPNRDIVGELMNATRQKSNLRFGLYHSMFEWFHPLYIADKNAGYKTQDFVTQKTLPELYEIVNTYKPDVVWSDGDWDAPDVYWNSKEFLAWLYTDSPVKDSVVVNDRWGHNISCHHGGFYTCGDRYNPGVLQKHKWENAMTIDKYSWGFRRNARLADYLTIEELLQTFIITVSCGGNMLMNVGPPKHGHIDPIYEERLRQLGSWLKQNGDGIYSTRPWTYQNDTLTANVWYTLKKSQTAKDIYAFVFNWPSGKTLSLGGPLTTVATTISLLGYPGYLSFNTRQPSGVDIIIPDIPISKMPNTWLWTFKITAVAN</sequence>
<evidence type="ECO:0000256" key="1">
    <source>
        <dbReference type="ARBA" id="ARBA00004071"/>
    </source>
</evidence>
<name>A0AAV2H9F8_LYMST</name>
<gene>
    <name evidence="11" type="ORF">GSLYS_00003933001</name>
</gene>
<keyword evidence="6" id="KW-0325">Glycoprotein</keyword>